<dbReference type="Gene3D" id="2.60.120.1440">
    <property type="match status" value="1"/>
</dbReference>
<organism evidence="2 3">
    <name type="scientific">Persicirhabdus sediminis</name>
    <dbReference type="NCBI Taxonomy" id="454144"/>
    <lineage>
        <taxon>Bacteria</taxon>
        <taxon>Pseudomonadati</taxon>
        <taxon>Verrucomicrobiota</taxon>
        <taxon>Verrucomicrobiia</taxon>
        <taxon>Verrucomicrobiales</taxon>
        <taxon>Verrucomicrobiaceae</taxon>
        <taxon>Persicirhabdus</taxon>
    </lineage>
</organism>
<proteinExistence type="predicted"/>
<dbReference type="PANTHER" id="PTHR30273:SF2">
    <property type="entry name" value="PROTEIN FECR"/>
    <property type="match status" value="1"/>
</dbReference>
<dbReference type="GO" id="GO:0016989">
    <property type="term" value="F:sigma factor antagonist activity"/>
    <property type="evidence" value="ECO:0007669"/>
    <property type="project" value="TreeGrafter"/>
</dbReference>
<evidence type="ECO:0000259" key="1">
    <source>
        <dbReference type="Pfam" id="PF04773"/>
    </source>
</evidence>
<dbReference type="Proteomes" id="UP000624703">
    <property type="component" value="Unassembled WGS sequence"/>
</dbReference>
<dbReference type="RefSeq" id="WP_200309934.1">
    <property type="nucleotide sequence ID" value="NZ_JAENIM010000009.1"/>
</dbReference>
<dbReference type="InterPro" id="IPR012373">
    <property type="entry name" value="Ferrdict_sens_TM"/>
</dbReference>
<reference evidence="2" key="1">
    <citation type="submission" date="2021-01" db="EMBL/GenBank/DDBJ databases">
        <title>Modified the classification status of verrucomicrobia.</title>
        <authorList>
            <person name="Feng X."/>
        </authorList>
    </citation>
    <scope>NUCLEOTIDE SEQUENCE</scope>
    <source>
        <strain evidence="2">_KCTC 22039</strain>
    </source>
</reference>
<accession>A0A8J7MB70</accession>
<evidence type="ECO:0000313" key="3">
    <source>
        <dbReference type="Proteomes" id="UP000624703"/>
    </source>
</evidence>
<dbReference type="InterPro" id="IPR006860">
    <property type="entry name" value="FecR"/>
</dbReference>
<dbReference type="AlphaFoldDB" id="A0A8J7MB70"/>
<dbReference type="PANTHER" id="PTHR30273">
    <property type="entry name" value="PERIPLASMIC SIGNAL SENSOR AND SIGMA FACTOR ACTIVATOR FECR-RELATED"/>
    <property type="match status" value="1"/>
</dbReference>
<sequence>MSHQQNQQLTAESKQLLDLAILGSLDEEYEEQFNQLIKNPHARAYYHEQMEMQAVMESHYVATRASTAENVTLFQHYKPAIYSAAAVVAIGLVSLSVFKFVTSADAPAAQQSLASYSIISQQSPQWLSEQPAENALVVGQSYQLEKGSVVVKSPAGATVTIYQDTSFTLNTENSLSLEQGKVFAHTNGAKFAIKTGQLDIQNMGTSYGVHCADGLVNIAVASGQVSASPAGATGNQQIIKANESLNYHIDDGSFENVIFDENAYPAITPAKALAVNFDNTRLSKGMQGAELYGASWVDTYSKSGTIMLDPSPVRFSWLSSLRYVQTAVDLNTAEDQMYGTHIRANDIIYRDIEDEEAATMYHPNDGYGVSFKLQNMQPWLKRVGASSYTITLYMSSYTNTTPFEDVDVFSSWNGEESLLHTISAATQPFSSPGLDNPRGQHARFQSENLTEDEVVVRLKAIRPGEENYNNLSGVMITPHF</sequence>
<comment type="caution">
    <text evidence="2">The sequence shown here is derived from an EMBL/GenBank/DDBJ whole genome shotgun (WGS) entry which is preliminary data.</text>
</comment>
<name>A0A8J7MB70_9BACT</name>
<gene>
    <name evidence="2" type="ORF">JIN82_01875</name>
</gene>
<evidence type="ECO:0000313" key="2">
    <source>
        <dbReference type="EMBL" id="MBK1789897.1"/>
    </source>
</evidence>
<protein>
    <submittedName>
        <fullName evidence="2">FecR domain-containing protein</fullName>
    </submittedName>
</protein>
<dbReference type="EMBL" id="JAENIM010000009">
    <property type="protein sequence ID" value="MBK1789897.1"/>
    <property type="molecule type" value="Genomic_DNA"/>
</dbReference>
<keyword evidence="3" id="KW-1185">Reference proteome</keyword>
<dbReference type="Pfam" id="PF04773">
    <property type="entry name" value="FecR"/>
    <property type="match status" value="1"/>
</dbReference>
<feature type="domain" description="FecR protein" evidence="1">
    <location>
        <begin position="147"/>
        <end position="225"/>
    </location>
</feature>